<dbReference type="EMBL" id="FNHH01000008">
    <property type="protein sequence ID" value="SDM22958.1"/>
    <property type="molecule type" value="Genomic_DNA"/>
</dbReference>
<keyword evidence="2" id="KW-1185">Reference proteome</keyword>
<dbReference type="AlphaFoldDB" id="A0A1G9RI97"/>
<evidence type="ECO:0000313" key="2">
    <source>
        <dbReference type="Proteomes" id="UP000199226"/>
    </source>
</evidence>
<protein>
    <submittedName>
        <fullName evidence="1">Uncharacterized protein</fullName>
    </submittedName>
</protein>
<organism evidence="1 2">
    <name type="scientific">Daejeonella rubra</name>
    <dbReference type="NCBI Taxonomy" id="990371"/>
    <lineage>
        <taxon>Bacteria</taxon>
        <taxon>Pseudomonadati</taxon>
        <taxon>Bacteroidota</taxon>
        <taxon>Sphingobacteriia</taxon>
        <taxon>Sphingobacteriales</taxon>
        <taxon>Sphingobacteriaceae</taxon>
        <taxon>Daejeonella</taxon>
    </lineage>
</organism>
<reference evidence="2" key="1">
    <citation type="submission" date="2016-10" db="EMBL/GenBank/DDBJ databases">
        <authorList>
            <person name="Varghese N."/>
            <person name="Submissions S."/>
        </authorList>
    </citation>
    <scope>NUCLEOTIDE SEQUENCE [LARGE SCALE GENOMIC DNA]</scope>
    <source>
        <strain evidence="2">DSM 24536</strain>
    </source>
</reference>
<dbReference type="STRING" id="990371.SAMN05421813_10831"/>
<name>A0A1G9RI97_9SPHI</name>
<sequence length="52" mass="6236">MIGLRKANQLEEDTMEYPKSILLWIPFIRECHQEVQTAFNLLSDADIWLDNW</sequence>
<gene>
    <name evidence="1" type="ORF">SAMN05421813_10831</name>
</gene>
<accession>A0A1G9RI97</accession>
<proteinExistence type="predicted"/>
<dbReference type="Proteomes" id="UP000199226">
    <property type="component" value="Unassembled WGS sequence"/>
</dbReference>
<evidence type="ECO:0000313" key="1">
    <source>
        <dbReference type="EMBL" id="SDM22958.1"/>
    </source>
</evidence>